<comment type="similarity">
    <text evidence="9">Belongs to the binding-protein-dependent transport system permease family. LivHM subfamily.</text>
</comment>
<dbReference type="InterPro" id="IPR001851">
    <property type="entry name" value="ABC_transp_permease"/>
</dbReference>
<dbReference type="PANTHER" id="PTHR11795:SF371">
    <property type="entry name" value="HIGH-AFFINITY BRANCHED-CHAIN AMINO ACID TRANSPORT SYSTEM PERMEASE PROTEIN LIVH"/>
    <property type="match status" value="1"/>
</dbReference>
<evidence type="ECO:0000313" key="12">
    <source>
        <dbReference type="Proteomes" id="UP000095342"/>
    </source>
</evidence>
<evidence type="ECO:0000256" key="2">
    <source>
        <dbReference type="ARBA" id="ARBA00022448"/>
    </source>
</evidence>
<dbReference type="GO" id="GO:0015808">
    <property type="term" value="P:L-alanine transport"/>
    <property type="evidence" value="ECO:0007669"/>
    <property type="project" value="TreeGrafter"/>
</dbReference>
<name>A0A1D8K4N4_9GAMM</name>
<feature type="transmembrane region" description="Helical" evidence="10">
    <location>
        <begin position="6"/>
        <end position="28"/>
    </location>
</feature>
<evidence type="ECO:0000256" key="9">
    <source>
        <dbReference type="ARBA" id="ARBA00037998"/>
    </source>
</evidence>
<dbReference type="GO" id="GO:0042941">
    <property type="term" value="P:D-alanine transmembrane transport"/>
    <property type="evidence" value="ECO:0007669"/>
    <property type="project" value="TreeGrafter"/>
</dbReference>
<dbReference type="GO" id="GO:0015188">
    <property type="term" value="F:L-isoleucine transmembrane transporter activity"/>
    <property type="evidence" value="ECO:0007669"/>
    <property type="project" value="TreeGrafter"/>
</dbReference>
<dbReference type="KEGG" id="aaeo:BJI67_01490"/>
<dbReference type="RefSeq" id="WP_070071520.1">
    <property type="nucleotide sequence ID" value="NZ_CP017448.1"/>
</dbReference>
<feature type="transmembrane region" description="Helical" evidence="10">
    <location>
        <begin position="155"/>
        <end position="172"/>
    </location>
</feature>
<keyword evidence="8 10" id="KW-0472">Membrane</keyword>
<accession>A0A1D8K4N4</accession>
<protein>
    <submittedName>
        <fullName evidence="11">ABC transporter permease</fullName>
    </submittedName>
</protein>
<evidence type="ECO:0000313" key="11">
    <source>
        <dbReference type="EMBL" id="AOV15921.1"/>
    </source>
</evidence>
<evidence type="ECO:0000256" key="5">
    <source>
        <dbReference type="ARBA" id="ARBA00022692"/>
    </source>
</evidence>
<dbReference type="GO" id="GO:1903806">
    <property type="term" value="P:L-isoleucine import across plasma membrane"/>
    <property type="evidence" value="ECO:0007669"/>
    <property type="project" value="TreeGrafter"/>
</dbReference>
<feature type="transmembrane region" description="Helical" evidence="10">
    <location>
        <begin position="40"/>
        <end position="58"/>
    </location>
</feature>
<feature type="transmembrane region" description="Helical" evidence="10">
    <location>
        <begin position="239"/>
        <end position="262"/>
    </location>
</feature>
<evidence type="ECO:0000256" key="4">
    <source>
        <dbReference type="ARBA" id="ARBA00022519"/>
    </source>
</evidence>
<proteinExistence type="inferred from homology"/>
<dbReference type="GO" id="GO:0005304">
    <property type="term" value="F:L-valine transmembrane transporter activity"/>
    <property type="evidence" value="ECO:0007669"/>
    <property type="project" value="TreeGrafter"/>
</dbReference>
<evidence type="ECO:0000256" key="3">
    <source>
        <dbReference type="ARBA" id="ARBA00022475"/>
    </source>
</evidence>
<evidence type="ECO:0000256" key="8">
    <source>
        <dbReference type="ARBA" id="ARBA00023136"/>
    </source>
</evidence>
<feature type="transmembrane region" description="Helical" evidence="10">
    <location>
        <begin position="107"/>
        <end position="127"/>
    </location>
</feature>
<feature type="transmembrane region" description="Helical" evidence="10">
    <location>
        <begin position="70"/>
        <end position="95"/>
    </location>
</feature>
<dbReference type="GO" id="GO:0005886">
    <property type="term" value="C:plasma membrane"/>
    <property type="evidence" value="ECO:0007669"/>
    <property type="project" value="UniProtKB-SubCell"/>
</dbReference>
<evidence type="ECO:0000256" key="10">
    <source>
        <dbReference type="SAM" id="Phobius"/>
    </source>
</evidence>
<evidence type="ECO:0000256" key="7">
    <source>
        <dbReference type="ARBA" id="ARBA00022989"/>
    </source>
</evidence>
<evidence type="ECO:0000256" key="6">
    <source>
        <dbReference type="ARBA" id="ARBA00022970"/>
    </source>
</evidence>
<keyword evidence="7 10" id="KW-1133">Transmembrane helix</keyword>
<keyword evidence="2" id="KW-0813">Transport</keyword>
<keyword evidence="4" id="KW-0997">Cell inner membrane</keyword>
<sequence length="300" mass="31748">MIGQYLADGIVLGSTIALGAIGLTLTYNILNFANFAHGSLLSWGAYFGLVFVMSFAGIQGGDTFGSLSFGWPFIVALFGAAVLTSGLALLVDWLVFRPLRRSNIQVALVFASFGASLLLRNFIVVFFGPEPHYYNNSIEIAKEILPGVRMTSDQIFVVVLAAVLVVALHLFLTRTKLGKAMRATADNTALAQVTGINVQGVVRWTWVVGASLAAVGGMFFGLTVQILPEMGFNLVLPLFAAAILGGIGSVYGAVLGGLVIGIAQDVSVMFISPAYKPAVSFVIMIIVLLVRPTGILGEKK</sequence>
<dbReference type="InterPro" id="IPR052157">
    <property type="entry name" value="BCAA_transport_permease"/>
</dbReference>
<dbReference type="AlphaFoldDB" id="A0A1D8K4N4"/>
<keyword evidence="12" id="KW-1185">Reference proteome</keyword>
<evidence type="ECO:0000256" key="1">
    <source>
        <dbReference type="ARBA" id="ARBA00004429"/>
    </source>
</evidence>
<organism evidence="11 12">
    <name type="scientific">Acidihalobacter aeolianus</name>
    <dbReference type="NCBI Taxonomy" id="2792603"/>
    <lineage>
        <taxon>Bacteria</taxon>
        <taxon>Pseudomonadati</taxon>
        <taxon>Pseudomonadota</taxon>
        <taxon>Gammaproteobacteria</taxon>
        <taxon>Chromatiales</taxon>
        <taxon>Ectothiorhodospiraceae</taxon>
        <taxon>Acidihalobacter</taxon>
    </lineage>
</organism>
<keyword evidence="6" id="KW-0029">Amino-acid transport</keyword>
<reference evidence="11 12" key="1">
    <citation type="submission" date="2016-09" db="EMBL/GenBank/DDBJ databases">
        <title>Acidihalobacter prosperus V6 (DSM14174).</title>
        <authorList>
            <person name="Khaleque H.N."/>
            <person name="Ramsay J.P."/>
            <person name="Murphy R.J.T."/>
            <person name="Kaksonen A.H."/>
            <person name="Boxall N.J."/>
            <person name="Watkin E.L.J."/>
        </authorList>
    </citation>
    <scope>NUCLEOTIDE SEQUENCE [LARGE SCALE GENOMIC DNA]</scope>
    <source>
        <strain evidence="11 12">V6</strain>
    </source>
</reference>
<dbReference type="Pfam" id="PF02653">
    <property type="entry name" value="BPD_transp_2"/>
    <property type="match status" value="1"/>
</dbReference>
<keyword evidence="5 10" id="KW-0812">Transmembrane</keyword>
<dbReference type="PANTHER" id="PTHR11795">
    <property type="entry name" value="BRANCHED-CHAIN AMINO ACID TRANSPORT SYSTEM PERMEASE PROTEIN LIVH"/>
    <property type="match status" value="1"/>
</dbReference>
<dbReference type="GO" id="GO:0015190">
    <property type="term" value="F:L-leucine transmembrane transporter activity"/>
    <property type="evidence" value="ECO:0007669"/>
    <property type="project" value="TreeGrafter"/>
</dbReference>
<keyword evidence="3" id="KW-1003">Cell membrane</keyword>
<feature type="transmembrane region" description="Helical" evidence="10">
    <location>
        <begin position="204"/>
        <end position="227"/>
    </location>
</feature>
<dbReference type="EMBL" id="CP017448">
    <property type="protein sequence ID" value="AOV15921.1"/>
    <property type="molecule type" value="Genomic_DNA"/>
</dbReference>
<gene>
    <name evidence="11" type="ORF">BJI67_01490</name>
</gene>
<dbReference type="GO" id="GO:0015192">
    <property type="term" value="F:L-phenylalanine transmembrane transporter activity"/>
    <property type="evidence" value="ECO:0007669"/>
    <property type="project" value="TreeGrafter"/>
</dbReference>
<dbReference type="Proteomes" id="UP000095342">
    <property type="component" value="Chromosome"/>
</dbReference>
<comment type="subcellular location">
    <subcellularLocation>
        <location evidence="1">Cell inner membrane</location>
        <topology evidence="1">Multi-pass membrane protein</topology>
    </subcellularLocation>
</comment>
<feature type="transmembrane region" description="Helical" evidence="10">
    <location>
        <begin position="274"/>
        <end position="294"/>
    </location>
</feature>
<dbReference type="CDD" id="cd06582">
    <property type="entry name" value="TM_PBP1_LivH_like"/>
    <property type="match status" value="1"/>
</dbReference>